<feature type="non-terminal residue" evidence="1">
    <location>
        <position position="1"/>
    </location>
</feature>
<protein>
    <submittedName>
        <fullName evidence="1">Uncharacterized protein</fullName>
    </submittedName>
</protein>
<name>A0A7J6U4N5_PEROL</name>
<accession>A0A7J6U4N5</accession>
<dbReference type="EMBL" id="JABANM010002979">
    <property type="protein sequence ID" value="KAF4751661.1"/>
    <property type="molecule type" value="Genomic_DNA"/>
</dbReference>
<proteinExistence type="predicted"/>
<gene>
    <name evidence="1" type="ORF">FOZ62_007934</name>
</gene>
<reference evidence="1 2" key="1">
    <citation type="submission" date="2020-04" db="EMBL/GenBank/DDBJ databases">
        <title>Perkinsus olseni comparative genomics.</title>
        <authorList>
            <person name="Bogema D.R."/>
        </authorList>
    </citation>
    <scope>NUCLEOTIDE SEQUENCE [LARGE SCALE GENOMIC DNA]</scope>
    <source>
        <strain evidence="1">ATCC PRA-205</strain>
    </source>
</reference>
<sequence>SVNGNKPGDIIVDLPNVPYHNGGESPLCGNHCSYLSVELTPQQQGKLLAMGISPRDIVGNYVFSRRLPSRAEPDIEPKIFYYPTSFGDGVCRFFPTKRS</sequence>
<comment type="caution">
    <text evidence="1">The sequence shown here is derived from an EMBL/GenBank/DDBJ whole genome shotgun (WGS) entry which is preliminary data.</text>
</comment>
<evidence type="ECO:0000313" key="2">
    <source>
        <dbReference type="Proteomes" id="UP000574390"/>
    </source>
</evidence>
<dbReference type="Proteomes" id="UP000574390">
    <property type="component" value="Unassembled WGS sequence"/>
</dbReference>
<dbReference type="AlphaFoldDB" id="A0A7J6U4N5"/>
<organism evidence="1 2">
    <name type="scientific">Perkinsus olseni</name>
    <name type="common">Perkinsus atlanticus</name>
    <dbReference type="NCBI Taxonomy" id="32597"/>
    <lineage>
        <taxon>Eukaryota</taxon>
        <taxon>Sar</taxon>
        <taxon>Alveolata</taxon>
        <taxon>Perkinsozoa</taxon>
        <taxon>Perkinsea</taxon>
        <taxon>Perkinsida</taxon>
        <taxon>Perkinsidae</taxon>
        <taxon>Perkinsus</taxon>
    </lineage>
</organism>
<evidence type="ECO:0000313" key="1">
    <source>
        <dbReference type="EMBL" id="KAF4751661.1"/>
    </source>
</evidence>